<evidence type="ECO:0000259" key="2">
    <source>
        <dbReference type="SMART" id="SM00062"/>
    </source>
</evidence>
<keyword evidence="1" id="KW-0732">Signal</keyword>
<name>F5RP15_9FIRM</name>
<evidence type="ECO:0000256" key="1">
    <source>
        <dbReference type="ARBA" id="ARBA00022729"/>
    </source>
</evidence>
<reference evidence="4 5" key="1">
    <citation type="submission" date="2011-04" db="EMBL/GenBank/DDBJ databases">
        <authorList>
            <person name="Muzny D."/>
            <person name="Qin X."/>
            <person name="Deng J."/>
            <person name="Jiang H."/>
            <person name="Liu Y."/>
            <person name="Qu J."/>
            <person name="Song X.-Z."/>
            <person name="Zhang L."/>
            <person name="Thornton R."/>
            <person name="Coyle M."/>
            <person name="Francisco L."/>
            <person name="Jackson L."/>
            <person name="Javaid M."/>
            <person name="Korchina V."/>
            <person name="Kovar C."/>
            <person name="Mata R."/>
            <person name="Mathew T."/>
            <person name="Ngo R."/>
            <person name="Nguyen L."/>
            <person name="Nguyen N."/>
            <person name="Okwuonu G."/>
            <person name="Ongeri F."/>
            <person name="Pham C."/>
            <person name="Simmons D."/>
            <person name="Wilczek-Boney K."/>
            <person name="Hale W."/>
            <person name="Jakkamsetti A."/>
            <person name="Pham P."/>
            <person name="Ruth R."/>
            <person name="San Lucas F."/>
            <person name="Warren J."/>
            <person name="Zhang J."/>
            <person name="Zhao Z."/>
            <person name="Zhou C."/>
            <person name="Zhu D."/>
            <person name="Lee S."/>
            <person name="Bess C."/>
            <person name="Blankenburg K."/>
            <person name="Forbes L."/>
            <person name="Fu Q."/>
            <person name="Gubbala S."/>
            <person name="Hirani K."/>
            <person name="Jayaseelan J.C."/>
            <person name="Lara F."/>
            <person name="Munidasa M."/>
            <person name="Palculict T."/>
            <person name="Patil S."/>
            <person name="Pu L.-L."/>
            <person name="Saada N."/>
            <person name="Tang L."/>
            <person name="Weissenberger G."/>
            <person name="Zhu Y."/>
            <person name="Hemphill L."/>
            <person name="Shang Y."/>
            <person name="Youmans B."/>
            <person name="Ayvaz T."/>
            <person name="Ross M."/>
            <person name="Santibanez J."/>
            <person name="Aqrawi P."/>
            <person name="Gross S."/>
            <person name="Joshi V."/>
            <person name="Fowler G."/>
            <person name="Nazareth L."/>
            <person name="Reid J."/>
            <person name="Worley K."/>
            <person name="Petrosino J."/>
            <person name="Highlander S."/>
            <person name="Gibbs R."/>
        </authorList>
    </citation>
    <scope>NUCLEOTIDE SEQUENCE [LARGE SCALE GENOMIC DNA]</scope>
    <source>
        <strain evidence="4 5">DSM 2778</strain>
    </source>
</reference>
<accession>F5RP15</accession>
<dbReference type="PROSITE" id="PS51257">
    <property type="entry name" value="PROKAR_LIPOPROTEIN"/>
    <property type="match status" value="1"/>
</dbReference>
<dbReference type="InterPro" id="IPR001320">
    <property type="entry name" value="Iontro_rcpt_C"/>
</dbReference>
<organism evidence="4 5">
    <name type="scientific">Centipeda periodontii DSM 2778</name>
    <dbReference type="NCBI Taxonomy" id="888060"/>
    <lineage>
        <taxon>Bacteria</taxon>
        <taxon>Bacillati</taxon>
        <taxon>Bacillota</taxon>
        <taxon>Negativicutes</taxon>
        <taxon>Selenomonadales</taxon>
        <taxon>Selenomonadaceae</taxon>
        <taxon>Centipeda</taxon>
    </lineage>
</organism>
<keyword evidence="5" id="KW-1185">Reference proteome</keyword>
<evidence type="ECO:0000259" key="3">
    <source>
        <dbReference type="SMART" id="SM00079"/>
    </source>
</evidence>
<dbReference type="PANTHER" id="PTHR35936:SF17">
    <property type="entry name" value="ARGININE-BINDING EXTRACELLULAR PROTEIN ARTP"/>
    <property type="match status" value="1"/>
</dbReference>
<dbReference type="PANTHER" id="PTHR35936">
    <property type="entry name" value="MEMBRANE-BOUND LYTIC MUREIN TRANSGLYCOSYLASE F"/>
    <property type="match status" value="1"/>
</dbReference>
<dbReference type="GO" id="GO:0015276">
    <property type="term" value="F:ligand-gated monoatomic ion channel activity"/>
    <property type="evidence" value="ECO:0007669"/>
    <property type="project" value="InterPro"/>
</dbReference>
<dbReference type="Gene3D" id="3.40.190.10">
    <property type="entry name" value="Periplasmic binding protein-like II"/>
    <property type="match status" value="2"/>
</dbReference>
<evidence type="ECO:0000313" key="5">
    <source>
        <dbReference type="Proteomes" id="UP000004067"/>
    </source>
</evidence>
<protein>
    <submittedName>
        <fullName evidence="4">Arginine ABC superfamily ATP binding cassette transporter, binding protein</fullName>
    </submittedName>
</protein>
<dbReference type="InterPro" id="IPR001638">
    <property type="entry name" value="Solute-binding_3/MltF_N"/>
</dbReference>
<dbReference type="SUPFAM" id="SSF53850">
    <property type="entry name" value="Periplasmic binding protein-like II"/>
    <property type="match status" value="1"/>
</dbReference>
<dbReference type="Pfam" id="PF00497">
    <property type="entry name" value="SBP_bac_3"/>
    <property type="match status" value="1"/>
</dbReference>
<dbReference type="AlphaFoldDB" id="F5RP15"/>
<dbReference type="CDD" id="cd13624">
    <property type="entry name" value="PBP2_Arg_Lys_His"/>
    <property type="match status" value="1"/>
</dbReference>
<dbReference type="SMART" id="SM00062">
    <property type="entry name" value="PBPb"/>
    <property type="match status" value="1"/>
</dbReference>
<proteinExistence type="predicted"/>
<comment type="caution">
    <text evidence="4">The sequence shown here is derived from an EMBL/GenBank/DDBJ whole genome shotgun (WGS) entry which is preliminary data.</text>
</comment>
<dbReference type="EMBL" id="AFHQ01000047">
    <property type="protein sequence ID" value="EGK58405.1"/>
    <property type="molecule type" value="Genomic_DNA"/>
</dbReference>
<dbReference type="SMART" id="SM00079">
    <property type="entry name" value="PBPe"/>
    <property type="match status" value="1"/>
</dbReference>
<dbReference type="Proteomes" id="UP000004067">
    <property type="component" value="Unassembled WGS sequence"/>
</dbReference>
<sequence length="265" mass="28814">MKWGLFSMDLKKYVAGIVLAGITAFGLAGCGGSDTAATNVWRVGTDASYAPFGFQDEKSHEYVGFDIDIIRAIGEAQGREVTIKNLNFDGLIPALQTGDLDIAISDMTINEERARTVDFTDSYYKAGLSMVVRADETRINSFDDLKGLRVGVTIGSTGAEVARGIPNADLHEFSTISDAFLDLYNGGVDVVVNDTPVDEYYVENKGKGIAKVVPAQINQEDLGIAVKKGNAELLGQLNAGLRKIKENGKYDEIYRKWFGKEPPKE</sequence>
<dbReference type="eggNOG" id="COG0834">
    <property type="taxonomic scope" value="Bacteria"/>
</dbReference>
<evidence type="ECO:0000313" key="4">
    <source>
        <dbReference type="EMBL" id="EGK58405.1"/>
    </source>
</evidence>
<gene>
    <name evidence="4" type="primary">artJ</name>
    <name evidence="4" type="ORF">HMPREF9081_2001</name>
</gene>
<dbReference type="GO" id="GO:0016020">
    <property type="term" value="C:membrane"/>
    <property type="evidence" value="ECO:0007669"/>
    <property type="project" value="InterPro"/>
</dbReference>
<feature type="domain" description="Ionotropic glutamate receptor C-terminal" evidence="3">
    <location>
        <begin position="40"/>
        <end position="260"/>
    </location>
</feature>
<dbReference type="STRING" id="888060.HMPREF9081_2001"/>
<dbReference type="HOGENOM" id="CLU_019602_18_2_9"/>
<feature type="domain" description="Solute-binding protein family 3/N-terminal" evidence="2">
    <location>
        <begin position="40"/>
        <end position="261"/>
    </location>
</feature>